<accession>A0AAV4WU81</accession>
<name>A0AAV4WU81_CAEEX</name>
<reference evidence="1 2" key="1">
    <citation type="submission" date="2021-06" db="EMBL/GenBank/DDBJ databases">
        <title>Caerostris extrusa draft genome.</title>
        <authorList>
            <person name="Kono N."/>
            <person name="Arakawa K."/>
        </authorList>
    </citation>
    <scope>NUCLEOTIDE SEQUENCE [LARGE SCALE GENOMIC DNA]</scope>
</reference>
<keyword evidence="2" id="KW-1185">Reference proteome</keyword>
<dbReference type="Proteomes" id="UP001054945">
    <property type="component" value="Unassembled WGS sequence"/>
</dbReference>
<organism evidence="1 2">
    <name type="scientific">Caerostris extrusa</name>
    <name type="common">Bark spider</name>
    <name type="synonym">Caerostris bankana</name>
    <dbReference type="NCBI Taxonomy" id="172846"/>
    <lineage>
        <taxon>Eukaryota</taxon>
        <taxon>Metazoa</taxon>
        <taxon>Ecdysozoa</taxon>
        <taxon>Arthropoda</taxon>
        <taxon>Chelicerata</taxon>
        <taxon>Arachnida</taxon>
        <taxon>Araneae</taxon>
        <taxon>Araneomorphae</taxon>
        <taxon>Entelegynae</taxon>
        <taxon>Araneoidea</taxon>
        <taxon>Araneidae</taxon>
        <taxon>Caerostris</taxon>
    </lineage>
</organism>
<dbReference type="EMBL" id="BPLR01016659">
    <property type="protein sequence ID" value="GIY85486.1"/>
    <property type="molecule type" value="Genomic_DNA"/>
</dbReference>
<evidence type="ECO:0000313" key="2">
    <source>
        <dbReference type="Proteomes" id="UP001054945"/>
    </source>
</evidence>
<protein>
    <submittedName>
        <fullName evidence="1">Uncharacterized protein</fullName>
    </submittedName>
</protein>
<proteinExistence type="predicted"/>
<dbReference type="AlphaFoldDB" id="A0AAV4WU81"/>
<sequence length="131" mass="15280">MRGGIKWQLCGMGQRRLMTRPPLMSHAFVAHQKRQNTVWAEGLCKNLAESWELQEWPAPFKIRAQIAFKMIVLRAIISQRVRNPGSFPERHFITSPVRWHSIRPPKISYPNRALHYRAPPTLRSILRKGCS</sequence>
<evidence type="ECO:0000313" key="1">
    <source>
        <dbReference type="EMBL" id="GIY85486.1"/>
    </source>
</evidence>
<comment type="caution">
    <text evidence="1">The sequence shown here is derived from an EMBL/GenBank/DDBJ whole genome shotgun (WGS) entry which is preliminary data.</text>
</comment>
<gene>
    <name evidence="1" type="ORF">CEXT_199341</name>
</gene>